<evidence type="ECO:0000313" key="2">
    <source>
        <dbReference type="EMBL" id="OCL03585.1"/>
    </source>
</evidence>
<dbReference type="OrthoDB" id="8062037at2759"/>
<dbReference type="EMBL" id="KV750706">
    <property type="protein sequence ID" value="OCL03585.1"/>
    <property type="molecule type" value="Genomic_DNA"/>
</dbReference>
<dbReference type="AlphaFoldDB" id="A0A8E2ES39"/>
<gene>
    <name evidence="2" type="ORF">AOQ84DRAFT_142736</name>
</gene>
<organism evidence="2 3">
    <name type="scientific">Glonium stellatum</name>
    <dbReference type="NCBI Taxonomy" id="574774"/>
    <lineage>
        <taxon>Eukaryota</taxon>
        <taxon>Fungi</taxon>
        <taxon>Dikarya</taxon>
        <taxon>Ascomycota</taxon>
        <taxon>Pezizomycotina</taxon>
        <taxon>Dothideomycetes</taxon>
        <taxon>Pleosporomycetidae</taxon>
        <taxon>Gloniales</taxon>
        <taxon>Gloniaceae</taxon>
        <taxon>Glonium</taxon>
    </lineage>
</organism>
<dbReference type="InterPro" id="IPR053109">
    <property type="entry name" value="Ser/Thr-Kinase-Related"/>
</dbReference>
<reference evidence="2 3" key="1">
    <citation type="journal article" date="2016" name="Nat. Commun.">
        <title>Ectomycorrhizal ecology is imprinted in the genome of the dominant symbiotic fungus Cenococcum geophilum.</title>
        <authorList>
            <consortium name="DOE Joint Genome Institute"/>
            <person name="Peter M."/>
            <person name="Kohler A."/>
            <person name="Ohm R.A."/>
            <person name="Kuo A."/>
            <person name="Krutzmann J."/>
            <person name="Morin E."/>
            <person name="Arend M."/>
            <person name="Barry K.W."/>
            <person name="Binder M."/>
            <person name="Choi C."/>
            <person name="Clum A."/>
            <person name="Copeland A."/>
            <person name="Grisel N."/>
            <person name="Haridas S."/>
            <person name="Kipfer T."/>
            <person name="LaButti K."/>
            <person name="Lindquist E."/>
            <person name="Lipzen A."/>
            <person name="Maire R."/>
            <person name="Meier B."/>
            <person name="Mihaltcheva S."/>
            <person name="Molinier V."/>
            <person name="Murat C."/>
            <person name="Poggeler S."/>
            <person name="Quandt C.A."/>
            <person name="Sperisen C."/>
            <person name="Tritt A."/>
            <person name="Tisserant E."/>
            <person name="Crous P.W."/>
            <person name="Henrissat B."/>
            <person name="Nehls U."/>
            <person name="Egli S."/>
            <person name="Spatafora J.W."/>
            <person name="Grigoriev I.V."/>
            <person name="Martin F.M."/>
        </authorList>
    </citation>
    <scope>NUCLEOTIDE SEQUENCE [LARGE SCALE GENOMIC DNA]</scope>
    <source>
        <strain evidence="2 3">CBS 207.34</strain>
    </source>
</reference>
<feature type="region of interest" description="Disordered" evidence="1">
    <location>
        <begin position="237"/>
        <end position="277"/>
    </location>
</feature>
<name>A0A8E2ES39_9PEZI</name>
<dbReference type="PANTHER" id="PTHR31534:SF3">
    <property type="entry name" value="HPC2-RELATED DOMAIN-CONTAINING PROTEIN"/>
    <property type="match status" value="1"/>
</dbReference>
<evidence type="ECO:0000313" key="3">
    <source>
        <dbReference type="Proteomes" id="UP000250140"/>
    </source>
</evidence>
<protein>
    <submittedName>
        <fullName evidence="2">Uncharacterized protein</fullName>
    </submittedName>
</protein>
<evidence type="ECO:0000256" key="1">
    <source>
        <dbReference type="SAM" id="MobiDB-lite"/>
    </source>
</evidence>
<sequence length="402" mass="48907">MGRYAIPRYDSWSSPSQLTTSYQNNSITTWDPTELFEIINPAIGQKSCVGWAPTRSRRCQWRLGPSYFQLERIAQLDPYSADIEPKLRVLAEDALCHHHQNQVSGVVDTWMRKLKKSKPRRLEPSEPVFKSVDSSTAALEKKIRELEEQLKRFQQHMEKEQEAGHRAQAERERERQEEEDRKARERERQERERQEREREEKEREEKERQEKERQEKEREEKEREERERKKREEEKKRREREERQRQEKAAREKEEQERKEKERREAQERNERERLAREKAEKRKEWDEIWRSYSVRWGELKKTGMKGNSEALHNAIPWPVKSGHWEDVTDVTVKEFYYNALPANIDATRKTNLLRMECKTWHTDRAPKWCDEQVDGSLYNLFNTITRVVIEIYREANSQRDR</sequence>
<dbReference type="Proteomes" id="UP000250140">
    <property type="component" value="Unassembled WGS sequence"/>
</dbReference>
<accession>A0A8E2ES39</accession>
<proteinExistence type="predicted"/>
<feature type="region of interest" description="Disordered" evidence="1">
    <location>
        <begin position="154"/>
        <end position="225"/>
    </location>
</feature>
<keyword evidence="3" id="KW-1185">Reference proteome</keyword>
<dbReference type="PANTHER" id="PTHR31534">
    <property type="entry name" value="ATAXIN 7, ISOFORM A"/>
    <property type="match status" value="1"/>
</dbReference>
<feature type="region of interest" description="Disordered" evidence="1">
    <location>
        <begin position="117"/>
        <end position="136"/>
    </location>
</feature>